<organism evidence="3 4">
    <name type="scientific">Halocatena marina</name>
    <dbReference type="NCBI Taxonomy" id="2934937"/>
    <lineage>
        <taxon>Archaea</taxon>
        <taxon>Methanobacteriati</taxon>
        <taxon>Methanobacteriota</taxon>
        <taxon>Stenosarchaea group</taxon>
        <taxon>Halobacteria</taxon>
        <taxon>Halobacteriales</taxon>
        <taxon>Natronomonadaceae</taxon>
        <taxon>Halocatena</taxon>
    </lineage>
</organism>
<dbReference type="AlphaFoldDB" id="A0ABD5YVE4"/>
<proteinExistence type="predicted"/>
<reference evidence="3" key="1">
    <citation type="journal article" date="2014" name="Int. J. Syst. Evol. Microbiol.">
        <title>Complete genome sequence of Corynebacterium casei LMG S-19264T (=DSM 44701T), isolated from a smear-ripened cheese.</title>
        <authorList>
            <consortium name="US DOE Joint Genome Institute (JGI-PGF)"/>
            <person name="Walter F."/>
            <person name="Albersmeier A."/>
            <person name="Kalinowski J."/>
            <person name="Ruckert C."/>
        </authorList>
    </citation>
    <scope>NUCLEOTIDE SEQUENCE [LARGE SCALE GENOMIC DNA]</scope>
    <source>
        <strain evidence="3">NBRC 107106</strain>
    </source>
</reference>
<reference evidence="3" key="3">
    <citation type="submission" date="2024-09" db="EMBL/GenBank/DDBJ databases">
        <authorList>
            <person name="Sun Q."/>
        </authorList>
    </citation>
    <scope>NUCLEOTIDE SEQUENCE</scope>
    <source>
        <strain evidence="3">NBRC 107106</strain>
    </source>
</reference>
<accession>A0ABD5YVE4</accession>
<dbReference type="EMBL" id="JBHTAX010000001">
    <property type="protein sequence ID" value="MFC7191909.1"/>
    <property type="molecule type" value="Genomic_DNA"/>
</dbReference>
<reference evidence="4" key="2">
    <citation type="journal article" date="2019" name="Int. J. Syst. Evol. Microbiol.">
        <title>The Global Catalogue of Microorganisms (GCM) 10K type strain sequencing project: providing services to taxonomists for standard genome sequencing and annotation.</title>
        <authorList>
            <consortium name="The Broad Institute Genomics Platform"/>
            <consortium name="The Broad Institute Genome Sequencing Center for Infectious Disease"/>
            <person name="Wu L."/>
            <person name="Ma J."/>
        </authorList>
    </citation>
    <scope>NUCLEOTIDE SEQUENCE [LARGE SCALE GENOMIC DNA]</scope>
    <source>
        <strain evidence="4">RDMS1</strain>
    </source>
</reference>
<evidence type="ECO:0000313" key="4">
    <source>
        <dbReference type="Proteomes" id="UP001596417"/>
    </source>
</evidence>
<dbReference type="GeneID" id="76201699"/>
<protein>
    <submittedName>
        <fullName evidence="3">Uncharacterized protein</fullName>
    </submittedName>
</protein>
<sequence length="142" mass="16282">MKLTSYTDKEPPVIREIRPLKYPTEPNKYIGFIGPNNRGQPGITCRRNRYESENGQHYYRKLGSYSFSEPTLAYLKQIGVKAVFIEEVDNDAILELGLTQFLNGIDVEEIEGDPQKHVKRGNALHEWPRGDCTILDEKGVEK</sequence>
<evidence type="ECO:0000313" key="3">
    <source>
        <dbReference type="EMBL" id="MFC7191974.1"/>
    </source>
</evidence>
<dbReference type="Proteomes" id="UP001596417">
    <property type="component" value="Unassembled WGS sequence"/>
</dbReference>
<comment type="caution">
    <text evidence="3">The sequence shown here is derived from an EMBL/GenBank/DDBJ whole genome shotgun (WGS) entry which is preliminary data.</text>
</comment>
<gene>
    <name evidence="1" type="ORF">ACFQL7_00020</name>
    <name evidence="2" type="ORF">ACFQL7_20365</name>
    <name evidence="3" type="ORF">ACFQL7_20705</name>
</gene>
<name>A0ABD5YVE4_9EURY</name>
<keyword evidence="4" id="KW-1185">Reference proteome</keyword>
<dbReference type="RefSeq" id="WP_264822369.1">
    <property type="nucleotide sequence ID" value="NZ_CP110249.1"/>
</dbReference>
<dbReference type="EMBL" id="JBHTAX010000002">
    <property type="protein sequence ID" value="MFC7191974.1"/>
    <property type="molecule type" value="Genomic_DNA"/>
</dbReference>
<dbReference type="EMBL" id="JBHTAX010000001">
    <property type="protein sequence ID" value="MFC7188396.1"/>
    <property type="molecule type" value="Genomic_DNA"/>
</dbReference>
<evidence type="ECO:0000313" key="1">
    <source>
        <dbReference type="EMBL" id="MFC7188396.1"/>
    </source>
</evidence>
<evidence type="ECO:0000313" key="2">
    <source>
        <dbReference type="EMBL" id="MFC7191909.1"/>
    </source>
</evidence>